<comment type="subcellular location">
    <subcellularLocation>
        <location evidence="1">Endoplasmic reticulum membrane</location>
        <topology evidence="1">Peripheral membrane protein</topology>
    </subcellularLocation>
    <subcellularLocation>
        <location evidence="2">Preautophagosomal structure membrane</location>
        <topology evidence="2">Peripheral membrane protein</topology>
    </subcellularLocation>
</comment>
<accession>A0A9P5YBR4</accession>
<sequence>MTSWYSWLPGLPSLNLALPSKLQGRFLSFILKKSLGHLLRPGQLDTRQIDSQIGSGYVQVNDVELDNEAINDLIYGLPITLHDGFMSSITARVPWPNPLTSTLGFSLNSLRLTFHLLPPSCEFGSNHPDVTLAESVLSVAESFVHEELTPQEEKLWNSTPDLSASVHPDHNPNIPGGLDVDPFLSAPEEMLQPESNPPGVSLFTTLIERLLARFEFDAVNTEITLVHPGNISITLTIAEIRYQTEGHGGSSDERYYEIGTREGETRTLSMSGIKITALNLKKNLPGTLFSASLTPSTSEVQTTYPSHYDLHPPEDNSRGASPTSSTSSMDEETRFAMSQSLAFLPPRPVSPAASDTSSMYQSAMSATRTLSGGLNNDSTSNESRTPSPVPVIPIKTKHTNDQYQTSHHVTVGEEILTFGAPPVLIKLTTDSVDGTEAEGPSPASVGTSKQGRVHLSITCGVIGCALRGWQIAGLTELAIRWTSHISPKGETGTSIEPQSTAGYGVTVAVHIRGLVCLIVFPPHVARVVPGLVHNMSLTDFFKRPLVPPTLPQGYLRIHLDNMSGSLLPGSTNAFSTALFVHDFSVFSFNIPTQTDHHRTPYISPVIIFDHALSSQYSNIHIHPYQTRNNEIYTPLPKFDTLDWTDPKYRDTGAKPSSWRIAPPTKSSRGQKPPSELDSDSNSPLNVQHPARVDERPRAISININKQSSLSHRHLQKASGGIEIVMGPLHTFMDFGLLLDRDGILALIDEVLIMIKEIPEGDDHRSRCSGCARTLYTQDRNSPDVKERCIPESLVLEDLDRSDQYNNKSTSKAKESTPNTGPKVSLRLDLLRIEIRCPPSPGHPVRSGALCIDLHDIELATRPILPKPSAHFANINPSSQEFRMPGSRTLISIEFSRVLIASAAVHEHIATSIISIGSLGLPSQGTGVKFGPVVEPSVALKPRITLNSSKANPQQDLSFIDVDVPSIHIDINKHVYNALQYWVDDVAQLVGHTFGDGDEDANTEKASNKDANLIGSRFFAKSRSGSGIEDTLGTNPGSLKGGASVKISVSEVFIRFLVPGSKPNLFSRSIMIMASDVDTLIELKPRGKDETTFTINVVDVNVKSTTPLGSFETFLSLTAPRSLSSAPRSMVWFSFTSLTVPETAAKESRIRVILSGFTFTILPDLSWISDLAAFMKSPPGTFDSVIPSEKTSISLKIVDGSIRGFAPRHPGVMVIHVDDLEFSTDVIGDSPNSFFQFHSVGHGVAYWKRDGFVLFAEVSVLAIDVNHNHTILPASSLVKIDRVGVKIHLCADSLAAITAFAGDFTSILGAPREDIPAKPKRRPAVVSKEPTTAHSIMNSIEDLAFQRMPEIGPAPDMINDDLPTNMDYLDESFGAAAGLRELRDDDLDEFDREDDGEGRAHLTTISGGIRIVSKVGGETIKIFRQEGIQVTEGYFDNLPPDTDSTNSSVGEKTLCLRVHHADVTLLLYEGYDWMRTRKVIEEEVKEMRRRLTKIRQLVANGQAQDPITEDTSALLFNSLYIGLDQDIDEMEPGALLAAIDNELKDDIDMASQSSWQSLKSPVIGKPRQRSTRVHGKRLIRSKGPSMEFCLSGLQAEVDQYRPNEPMVSRVLVTVNNLEILDHIKTSTWKKFLTDLRSDSHGNIRETDSNMIRVELCTIRPVPDHPSEEARLRAKILPLRLYVDQDAVDFLKKFFSFKDPRAVTISDTQGYNDDIYFQLVEVFPIDLKLDYKPRRVDYRALREGKTIELMNFFHFDGAEMTLRHITLAGITGWPRMFDLLNDLWTPDVKATQLVEVISGVAPIRSVVNVGSGIADLVLLPIAQYKKDGRIVRGVQKGTTAFVKSTAIEAIKLGARLATGTQVILEQAEGVLGGKKSITAETVQSATLADDLTHQGLEGSDDEELTDAISKYAQQPADIKEGMQSAYKSLQRNFNSAAQTILAVPMEVYERSGNEGPVRSVIRAVPIAVLRPMIGASEAVSQTLLGLHNTLDPNIRQDNEAKYKSH</sequence>
<comment type="catalytic activity">
    <reaction evidence="11">
        <text>a 1,2-diacyl-sn-glycero-3-phosphoethanolamine(in) = a 1,2-diacyl-sn-glycero-3-phosphoethanolamine(out)</text>
        <dbReference type="Rhea" id="RHEA:38895"/>
        <dbReference type="ChEBI" id="CHEBI:64612"/>
    </reaction>
</comment>
<evidence type="ECO:0000256" key="2">
    <source>
        <dbReference type="ARBA" id="ARBA00004623"/>
    </source>
</evidence>
<name>A0A9P5YBR4_9AGAR</name>
<dbReference type="OrthoDB" id="18982at2759"/>
<proteinExistence type="inferred from homology"/>
<evidence type="ECO:0000256" key="13">
    <source>
        <dbReference type="SAM" id="MobiDB-lite"/>
    </source>
</evidence>
<feature type="compositionally biased region" description="Polar residues" evidence="13">
    <location>
        <begin position="353"/>
        <end position="386"/>
    </location>
</feature>
<keyword evidence="8" id="KW-0445">Lipid transport</keyword>
<dbReference type="GO" id="GO:0043495">
    <property type="term" value="F:protein-membrane adaptor activity"/>
    <property type="evidence" value="ECO:0007669"/>
    <property type="project" value="TreeGrafter"/>
</dbReference>
<dbReference type="GO" id="GO:0061709">
    <property type="term" value="P:reticulophagy"/>
    <property type="evidence" value="ECO:0007669"/>
    <property type="project" value="TreeGrafter"/>
</dbReference>
<feature type="region of interest" description="Disordered" evidence="13">
    <location>
        <begin position="803"/>
        <end position="822"/>
    </location>
</feature>
<evidence type="ECO:0000256" key="12">
    <source>
        <dbReference type="ARBA" id="ARBA00024631"/>
    </source>
</evidence>
<keyword evidence="15" id="KW-1185">Reference proteome</keyword>
<evidence type="ECO:0000256" key="8">
    <source>
        <dbReference type="ARBA" id="ARBA00023055"/>
    </source>
</evidence>
<evidence type="ECO:0000256" key="11">
    <source>
        <dbReference type="ARBA" id="ARBA00024615"/>
    </source>
</evidence>
<evidence type="ECO:0000256" key="4">
    <source>
        <dbReference type="ARBA" id="ARBA00018070"/>
    </source>
</evidence>
<dbReference type="GO" id="GO:0034727">
    <property type="term" value="P:piecemeal microautophagy of the nucleus"/>
    <property type="evidence" value="ECO:0007669"/>
    <property type="project" value="TreeGrafter"/>
</dbReference>
<feature type="compositionally biased region" description="Basic and acidic residues" evidence="13">
    <location>
        <begin position="308"/>
        <end position="317"/>
    </location>
</feature>
<dbReference type="Pfam" id="PF13329">
    <property type="entry name" value="ATG2_CAD"/>
    <property type="match status" value="2"/>
</dbReference>
<keyword evidence="6" id="KW-0256">Endoplasmic reticulum</keyword>
<gene>
    <name evidence="14" type="ORF">BDZ94DRAFT_466688</name>
</gene>
<protein>
    <recommendedName>
        <fullName evidence="4">Autophagy-related protein 2</fullName>
    </recommendedName>
</protein>
<dbReference type="GO" id="GO:0005789">
    <property type="term" value="C:endoplasmic reticulum membrane"/>
    <property type="evidence" value="ECO:0007669"/>
    <property type="project" value="UniProtKB-SubCell"/>
</dbReference>
<feature type="region of interest" description="Disordered" evidence="13">
    <location>
        <begin position="294"/>
        <end position="393"/>
    </location>
</feature>
<reference evidence="14" key="1">
    <citation type="submission" date="2020-11" db="EMBL/GenBank/DDBJ databases">
        <authorList>
            <consortium name="DOE Joint Genome Institute"/>
            <person name="Ahrendt S."/>
            <person name="Riley R."/>
            <person name="Andreopoulos W."/>
            <person name="Labutti K."/>
            <person name="Pangilinan J."/>
            <person name="Ruiz-Duenas F.J."/>
            <person name="Barrasa J.M."/>
            <person name="Sanchez-Garcia M."/>
            <person name="Camarero S."/>
            <person name="Miyauchi S."/>
            <person name="Serrano A."/>
            <person name="Linde D."/>
            <person name="Babiker R."/>
            <person name="Drula E."/>
            <person name="Ayuso-Fernandez I."/>
            <person name="Pacheco R."/>
            <person name="Padilla G."/>
            <person name="Ferreira P."/>
            <person name="Barriuso J."/>
            <person name="Kellner H."/>
            <person name="Castanera R."/>
            <person name="Alfaro M."/>
            <person name="Ramirez L."/>
            <person name="Pisabarro A.G."/>
            <person name="Kuo A."/>
            <person name="Tritt A."/>
            <person name="Lipzen A."/>
            <person name="He G."/>
            <person name="Yan M."/>
            <person name="Ng V."/>
            <person name="Cullen D."/>
            <person name="Martin F."/>
            <person name="Rosso M.-N."/>
            <person name="Henrissat B."/>
            <person name="Hibbett D."/>
            <person name="Martinez A.T."/>
            <person name="Grigoriev I.V."/>
        </authorList>
    </citation>
    <scope>NUCLEOTIDE SEQUENCE</scope>
    <source>
        <strain evidence="14">CBS 247.69</strain>
    </source>
</reference>
<evidence type="ECO:0000256" key="10">
    <source>
        <dbReference type="ARBA" id="ARBA00024479"/>
    </source>
</evidence>
<comment type="caution">
    <text evidence="14">The sequence shown here is derived from an EMBL/GenBank/DDBJ whole genome shotgun (WGS) entry which is preliminary data.</text>
</comment>
<comment type="similarity">
    <text evidence="3">Belongs to the ATG2 family.</text>
</comment>
<dbReference type="EMBL" id="MU150252">
    <property type="protein sequence ID" value="KAF9464765.1"/>
    <property type="molecule type" value="Genomic_DNA"/>
</dbReference>
<dbReference type="GO" id="GO:0061723">
    <property type="term" value="P:glycophagy"/>
    <property type="evidence" value="ECO:0007669"/>
    <property type="project" value="TreeGrafter"/>
</dbReference>
<dbReference type="Proteomes" id="UP000807353">
    <property type="component" value="Unassembled WGS sequence"/>
</dbReference>
<feature type="region of interest" description="Disordered" evidence="13">
    <location>
        <begin position="651"/>
        <end position="696"/>
    </location>
</feature>
<evidence type="ECO:0000256" key="6">
    <source>
        <dbReference type="ARBA" id="ARBA00022824"/>
    </source>
</evidence>
<dbReference type="GO" id="GO:0032266">
    <property type="term" value="F:phosphatidylinositol-3-phosphate binding"/>
    <property type="evidence" value="ECO:0007669"/>
    <property type="project" value="TreeGrafter"/>
</dbReference>
<feature type="compositionally biased region" description="Polar residues" evidence="13">
    <location>
        <begin position="803"/>
        <end position="821"/>
    </location>
</feature>
<organism evidence="14 15">
    <name type="scientific">Collybia nuda</name>
    <dbReference type="NCBI Taxonomy" id="64659"/>
    <lineage>
        <taxon>Eukaryota</taxon>
        <taxon>Fungi</taxon>
        <taxon>Dikarya</taxon>
        <taxon>Basidiomycota</taxon>
        <taxon>Agaricomycotina</taxon>
        <taxon>Agaricomycetes</taxon>
        <taxon>Agaricomycetidae</taxon>
        <taxon>Agaricales</taxon>
        <taxon>Tricholomatineae</taxon>
        <taxon>Clitocybaceae</taxon>
        <taxon>Collybia</taxon>
    </lineage>
</organism>
<comment type="catalytic activity">
    <reaction evidence="12">
        <text>a 1,2-diacyl-sn-glycero-3-phosphocholine(in) = a 1,2-diacyl-sn-glycero-3-phosphocholine(out)</text>
        <dbReference type="Rhea" id="RHEA:38571"/>
        <dbReference type="ChEBI" id="CHEBI:57643"/>
    </reaction>
</comment>
<comment type="catalytic activity">
    <reaction evidence="10">
        <text>a 1,2-diacyl-sn-glycero-3-phospho-L-serine(in) = a 1,2-diacyl-sn-glycero-3-phospho-L-serine(out)</text>
        <dbReference type="Rhea" id="RHEA:38663"/>
        <dbReference type="ChEBI" id="CHEBI:57262"/>
    </reaction>
</comment>
<evidence type="ECO:0000256" key="9">
    <source>
        <dbReference type="ARBA" id="ARBA00023136"/>
    </source>
</evidence>
<keyword evidence="7" id="KW-0072">Autophagy</keyword>
<evidence type="ECO:0000256" key="3">
    <source>
        <dbReference type="ARBA" id="ARBA00009714"/>
    </source>
</evidence>
<evidence type="ECO:0000256" key="5">
    <source>
        <dbReference type="ARBA" id="ARBA00022448"/>
    </source>
</evidence>
<evidence type="ECO:0000256" key="7">
    <source>
        <dbReference type="ARBA" id="ARBA00023006"/>
    </source>
</evidence>
<evidence type="ECO:0000256" key="1">
    <source>
        <dbReference type="ARBA" id="ARBA00004406"/>
    </source>
</evidence>
<dbReference type="GO" id="GO:0006869">
    <property type="term" value="P:lipid transport"/>
    <property type="evidence" value="ECO:0007669"/>
    <property type="project" value="UniProtKB-KW"/>
</dbReference>
<dbReference type="GO" id="GO:0000045">
    <property type="term" value="P:autophagosome assembly"/>
    <property type="evidence" value="ECO:0007669"/>
    <property type="project" value="TreeGrafter"/>
</dbReference>
<dbReference type="PANTHER" id="PTHR13190">
    <property type="entry name" value="AUTOPHAGY-RELATED 2, ISOFORM A"/>
    <property type="match status" value="1"/>
</dbReference>
<evidence type="ECO:0000313" key="15">
    <source>
        <dbReference type="Proteomes" id="UP000807353"/>
    </source>
</evidence>
<keyword evidence="5" id="KW-0813">Transport</keyword>
<dbReference type="InterPro" id="IPR026849">
    <property type="entry name" value="ATG2"/>
</dbReference>
<feature type="compositionally biased region" description="Polar residues" evidence="13">
    <location>
        <begin position="294"/>
        <end position="305"/>
    </location>
</feature>
<dbReference type="GO" id="GO:0034045">
    <property type="term" value="C:phagophore assembly site membrane"/>
    <property type="evidence" value="ECO:0007669"/>
    <property type="project" value="UniProtKB-SubCell"/>
</dbReference>
<dbReference type="PANTHER" id="PTHR13190:SF1">
    <property type="entry name" value="AUTOPHAGY-RELATED 2, ISOFORM A"/>
    <property type="match status" value="1"/>
</dbReference>
<dbReference type="GO" id="GO:0000422">
    <property type="term" value="P:autophagy of mitochondrion"/>
    <property type="evidence" value="ECO:0007669"/>
    <property type="project" value="TreeGrafter"/>
</dbReference>
<evidence type="ECO:0000313" key="14">
    <source>
        <dbReference type="EMBL" id="KAF9464765.1"/>
    </source>
</evidence>
<dbReference type="GO" id="GO:0061908">
    <property type="term" value="C:phagophore"/>
    <property type="evidence" value="ECO:0007669"/>
    <property type="project" value="TreeGrafter"/>
</dbReference>
<keyword evidence="9" id="KW-0472">Membrane</keyword>